<dbReference type="Proteomes" id="UP000053647">
    <property type="component" value="Unassembled WGS sequence"/>
</dbReference>
<evidence type="ECO:0000256" key="8">
    <source>
        <dbReference type="ARBA" id="ARBA00022832"/>
    </source>
</evidence>
<feature type="transmembrane region" description="Helical" evidence="15">
    <location>
        <begin position="243"/>
        <end position="264"/>
    </location>
</feature>
<evidence type="ECO:0000256" key="7">
    <source>
        <dbReference type="ARBA" id="ARBA00022824"/>
    </source>
</evidence>
<evidence type="ECO:0000256" key="1">
    <source>
        <dbReference type="ARBA" id="ARBA00004477"/>
    </source>
</evidence>
<keyword evidence="10 15" id="KW-1133">Transmembrane helix</keyword>
<evidence type="ECO:0000256" key="5">
    <source>
        <dbReference type="ARBA" id="ARBA00022516"/>
    </source>
</evidence>
<keyword evidence="14" id="KW-0275">Fatty acid biosynthesis</keyword>
<evidence type="ECO:0000256" key="3">
    <source>
        <dbReference type="ARBA" id="ARBA00007742"/>
    </source>
</evidence>
<feature type="domain" description="TECR-like N-terminal" evidence="17">
    <location>
        <begin position="28"/>
        <end position="74"/>
    </location>
</feature>
<evidence type="ECO:0000313" key="19">
    <source>
        <dbReference type="Proteomes" id="UP000053647"/>
    </source>
</evidence>
<keyword evidence="6 15" id="KW-0812">Transmembrane</keyword>
<reference evidence="19" key="2">
    <citation type="submission" date="2015-01" db="EMBL/GenBank/DDBJ databases">
        <title>Evolutionary Origins and Diversification of the Mycorrhizal Mutualists.</title>
        <authorList>
            <consortium name="DOE Joint Genome Institute"/>
            <consortium name="Mycorrhizal Genomics Consortium"/>
            <person name="Kohler A."/>
            <person name="Kuo A."/>
            <person name="Nagy L.G."/>
            <person name="Floudas D."/>
            <person name="Copeland A."/>
            <person name="Barry K.W."/>
            <person name="Cichocki N."/>
            <person name="Veneault-Fourrey C."/>
            <person name="LaButti K."/>
            <person name="Lindquist E.A."/>
            <person name="Lipzen A."/>
            <person name="Lundell T."/>
            <person name="Morin E."/>
            <person name="Murat C."/>
            <person name="Riley R."/>
            <person name="Ohm R."/>
            <person name="Sun H."/>
            <person name="Tunlid A."/>
            <person name="Henrissat B."/>
            <person name="Grigoriev I.V."/>
            <person name="Hibbett D.S."/>
            <person name="Martin F."/>
        </authorList>
    </citation>
    <scope>NUCLEOTIDE SEQUENCE [LARGE SCALE GENOMIC DNA]</scope>
    <source>
        <strain evidence="19">ATCC 200175</strain>
    </source>
</reference>
<dbReference type="InterPro" id="IPR049127">
    <property type="entry name" value="TECR-like_N"/>
</dbReference>
<keyword evidence="19" id="KW-1185">Reference proteome</keyword>
<feature type="domain" description="3-oxo-5-alpha-steroid 4-dehydrogenase C-terminal" evidence="16">
    <location>
        <begin position="157"/>
        <end position="313"/>
    </location>
</feature>
<evidence type="ECO:0000256" key="10">
    <source>
        <dbReference type="ARBA" id="ARBA00022989"/>
    </source>
</evidence>
<dbReference type="GO" id="GO:0042761">
    <property type="term" value="P:very long-chain fatty acid biosynthetic process"/>
    <property type="evidence" value="ECO:0007669"/>
    <property type="project" value="TreeGrafter"/>
</dbReference>
<feature type="transmembrane region" description="Helical" evidence="15">
    <location>
        <begin position="203"/>
        <end position="222"/>
    </location>
</feature>
<comment type="similarity">
    <text evidence="3">Belongs to the steroid 5-alpha reductase family.</text>
</comment>
<organism evidence="18 19">
    <name type="scientific">Paxillus involutus ATCC 200175</name>
    <dbReference type="NCBI Taxonomy" id="664439"/>
    <lineage>
        <taxon>Eukaryota</taxon>
        <taxon>Fungi</taxon>
        <taxon>Dikarya</taxon>
        <taxon>Basidiomycota</taxon>
        <taxon>Agaricomycotina</taxon>
        <taxon>Agaricomycetes</taxon>
        <taxon>Agaricomycetidae</taxon>
        <taxon>Boletales</taxon>
        <taxon>Paxilineae</taxon>
        <taxon>Paxillaceae</taxon>
        <taxon>Paxillus</taxon>
    </lineage>
</organism>
<feature type="transmembrane region" description="Helical" evidence="15">
    <location>
        <begin position="163"/>
        <end position="183"/>
    </location>
</feature>
<evidence type="ECO:0000256" key="2">
    <source>
        <dbReference type="ARBA" id="ARBA00005194"/>
    </source>
</evidence>
<dbReference type="PANTHER" id="PTHR10556">
    <property type="entry name" value="3-OXO-5-ALPHA-STEROID 4-DEHYDROGENASE"/>
    <property type="match status" value="1"/>
</dbReference>
<keyword evidence="11" id="KW-0560">Oxidoreductase</keyword>
<dbReference type="OrthoDB" id="540503at2759"/>
<sequence length="314" mass="35440">MVSVTVSPAGRPISIARGLPSQLDIPGKQLEDATVGDVKVAIAKKFRKFYPARQRITLKDSKVVLHDEVKLADAGVVDGGELSVKDLGHQISWKTVFLIEYAGPLVIHPILYYFPNLLWGGPVYHSMLQRFVYAFVMIHFAKRELETLFVHRFSHDTMPIMNIFKNSAHYHLGSGLFLALSIYGPQYSAMSPYVRGTSRNDPLFIWACTAVWAFAEVSNLITHINLSNLRPAGTRKRAIPQGYGFSLVSFPNYFFESLGWLSIAYMTGSWTAYGFFFISTGQMYLWAAKKHVAYKKEFGSAYPKQRKAMFPFIA</sequence>
<dbReference type="EC" id="1.3.1.93" evidence="4"/>
<name>A0A0C9U4Q2_PAXIN</name>
<dbReference type="PANTHER" id="PTHR10556:SF28">
    <property type="entry name" value="VERY-LONG-CHAIN ENOYL-COA REDUCTASE"/>
    <property type="match status" value="1"/>
</dbReference>
<dbReference type="GO" id="GO:0102758">
    <property type="term" value="F:very-long-chain enoyl-CoA reductase activity"/>
    <property type="evidence" value="ECO:0007669"/>
    <property type="project" value="UniProtKB-EC"/>
</dbReference>
<dbReference type="Gene3D" id="3.10.20.90">
    <property type="entry name" value="Phosphatidylinositol 3-kinase Catalytic Subunit, Chain A, domain 1"/>
    <property type="match status" value="1"/>
</dbReference>
<dbReference type="InterPro" id="IPR001104">
    <property type="entry name" value="3-oxo-5_a-steroid_4-DH_C"/>
</dbReference>
<protein>
    <recommendedName>
        <fullName evidence="4">very-long-chain enoyl-CoA reductase</fullName>
        <ecNumber evidence="4">1.3.1.93</ecNumber>
    </recommendedName>
</protein>
<evidence type="ECO:0000256" key="15">
    <source>
        <dbReference type="SAM" id="Phobius"/>
    </source>
</evidence>
<comment type="pathway">
    <text evidence="2">Lipid metabolism; fatty acid biosynthesis.</text>
</comment>
<dbReference type="Gene3D" id="1.20.120.1630">
    <property type="match status" value="1"/>
</dbReference>
<evidence type="ECO:0000256" key="13">
    <source>
        <dbReference type="ARBA" id="ARBA00023136"/>
    </source>
</evidence>
<keyword evidence="13 15" id="KW-0472">Membrane</keyword>
<evidence type="ECO:0000259" key="17">
    <source>
        <dbReference type="Pfam" id="PF21696"/>
    </source>
</evidence>
<dbReference type="Pfam" id="PF02544">
    <property type="entry name" value="Steroid_dh"/>
    <property type="match status" value="1"/>
</dbReference>
<keyword evidence="7" id="KW-0256">Endoplasmic reticulum</keyword>
<gene>
    <name evidence="18" type="ORF">PAXINDRAFT_116140</name>
</gene>
<dbReference type="CDD" id="cd01801">
    <property type="entry name" value="Ubl_TECR_like"/>
    <property type="match status" value="1"/>
</dbReference>
<dbReference type="GO" id="GO:0005789">
    <property type="term" value="C:endoplasmic reticulum membrane"/>
    <property type="evidence" value="ECO:0007669"/>
    <property type="project" value="UniProtKB-SubCell"/>
</dbReference>
<keyword evidence="12" id="KW-0443">Lipid metabolism</keyword>
<evidence type="ECO:0000256" key="14">
    <source>
        <dbReference type="ARBA" id="ARBA00023160"/>
    </source>
</evidence>
<keyword evidence="9" id="KW-0521">NADP</keyword>
<feature type="transmembrane region" description="Helical" evidence="15">
    <location>
        <begin position="270"/>
        <end position="287"/>
    </location>
</feature>
<dbReference type="Pfam" id="PF21696">
    <property type="entry name" value="TECR_N"/>
    <property type="match status" value="1"/>
</dbReference>
<keyword evidence="5" id="KW-0444">Lipid biosynthesis</keyword>
<evidence type="ECO:0000256" key="11">
    <source>
        <dbReference type="ARBA" id="ARBA00023002"/>
    </source>
</evidence>
<dbReference type="HOGENOM" id="CLU_059260_0_0_1"/>
<dbReference type="InterPro" id="IPR029071">
    <property type="entry name" value="Ubiquitin-like_domsf"/>
</dbReference>
<evidence type="ECO:0000256" key="4">
    <source>
        <dbReference type="ARBA" id="ARBA00012530"/>
    </source>
</evidence>
<reference evidence="18 19" key="1">
    <citation type="submission" date="2014-06" db="EMBL/GenBank/DDBJ databases">
        <authorList>
            <consortium name="DOE Joint Genome Institute"/>
            <person name="Kuo A."/>
            <person name="Kohler A."/>
            <person name="Nagy L.G."/>
            <person name="Floudas D."/>
            <person name="Copeland A."/>
            <person name="Barry K.W."/>
            <person name="Cichocki N."/>
            <person name="Veneault-Fourrey C."/>
            <person name="LaButti K."/>
            <person name="Lindquist E.A."/>
            <person name="Lipzen A."/>
            <person name="Lundell T."/>
            <person name="Morin E."/>
            <person name="Murat C."/>
            <person name="Sun H."/>
            <person name="Tunlid A."/>
            <person name="Henrissat B."/>
            <person name="Grigoriev I.V."/>
            <person name="Hibbett D.S."/>
            <person name="Martin F."/>
            <person name="Nordberg H.P."/>
            <person name="Cantor M.N."/>
            <person name="Hua S.X."/>
        </authorList>
    </citation>
    <scope>NUCLEOTIDE SEQUENCE [LARGE SCALE GENOMIC DNA]</scope>
    <source>
        <strain evidence="18 19">ATCC 200175</strain>
    </source>
</reference>
<evidence type="ECO:0000256" key="6">
    <source>
        <dbReference type="ARBA" id="ARBA00022692"/>
    </source>
</evidence>
<evidence type="ECO:0000256" key="9">
    <source>
        <dbReference type="ARBA" id="ARBA00022857"/>
    </source>
</evidence>
<dbReference type="AlphaFoldDB" id="A0A0C9U4Q2"/>
<proteinExistence type="inferred from homology"/>
<accession>A0A0C9U4Q2</accession>
<evidence type="ECO:0000313" key="18">
    <source>
        <dbReference type="EMBL" id="KIJ14437.1"/>
    </source>
</evidence>
<dbReference type="PROSITE" id="PS50244">
    <property type="entry name" value="S5A_REDUCTASE"/>
    <property type="match status" value="1"/>
</dbReference>
<evidence type="ECO:0000259" key="16">
    <source>
        <dbReference type="Pfam" id="PF02544"/>
    </source>
</evidence>
<dbReference type="SUPFAM" id="SSF54236">
    <property type="entry name" value="Ubiquitin-like"/>
    <property type="match status" value="1"/>
</dbReference>
<dbReference type="EMBL" id="KN819343">
    <property type="protein sequence ID" value="KIJ14437.1"/>
    <property type="molecule type" value="Genomic_DNA"/>
</dbReference>
<keyword evidence="8" id="KW-0276">Fatty acid metabolism</keyword>
<comment type="subcellular location">
    <subcellularLocation>
        <location evidence="1">Endoplasmic reticulum membrane</location>
        <topology evidence="1">Multi-pass membrane protein</topology>
    </subcellularLocation>
</comment>
<dbReference type="InterPro" id="IPR039357">
    <property type="entry name" value="SRD5A/TECR"/>
</dbReference>
<evidence type="ECO:0000256" key="12">
    <source>
        <dbReference type="ARBA" id="ARBA00023098"/>
    </source>
</evidence>